<evidence type="ECO:0000256" key="1">
    <source>
        <dbReference type="SAM" id="MobiDB-lite"/>
    </source>
</evidence>
<feature type="compositionally biased region" description="Polar residues" evidence="1">
    <location>
        <begin position="210"/>
        <end position="229"/>
    </location>
</feature>
<dbReference type="Pfam" id="PF12296">
    <property type="entry name" value="HsbA"/>
    <property type="match status" value="1"/>
</dbReference>
<proteinExistence type="predicted"/>
<keyword evidence="2" id="KW-0732">Signal</keyword>
<feature type="chain" id="PRO_5040391729" evidence="2">
    <location>
        <begin position="18"/>
        <end position="229"/>
    </location>
</feature>
<reference evidence="3" key="1">
    <citation type="journal article" date="2020" name="Stud. Mycol.">
        <title>101 Dothideomycetes genomes: a test case for predicting lifestyles and emergence of pathogens.</title>
        <authorList>
            <person name="Haridas S."/>
            <person name="Albert R."/>
            <person name="Binder M."/>
            <person name="Bloem J."/>
            <person name="Labutti K."/>
            <person name="Salamov A."/>
            <person name="Andreopoulos B."/>
            <person name="Baker S."/>
            <person name="Barry K."/>
            <person name="Bills G."/>
            <person name="Bluhm B."/>
            <person name="Cannon C."/>
            <person name="Castanera R."/>
            <person name="Culley D."/>
            <person name="Daum C."/>
            <person name="Ezra D."/>
            <person name="Gonzalez J."/>
            <person name="Henrissat B."/>
            <person name="Kuo A."/>
            <person name="Liang C."/>
            <person name="Lipzen A."/>
            <person name="Lutzoni F."/>
            <person name="Magnuson J."/>
            <person name="Mondo S."/>
            <person name="Nolan M."/>
            <person name="Ohm R."/>
            <person name="Pangilinan J."/>
            <person name="Park H.-J."/>
            <person name="Ramirez L."/>
            <person name="Alfaro M."/>
            <person name="Sun H."/>
            <person name="Tritt A."/>
            <person name="Yoshinaga Y."/>
            <person name="Zwiers L.-H."/>
            <person name="Turgeon B."/>
            <person name="Goodwin S."/>
            <person name="Spatafora J."/>
            <person name="Crous P."/>
            <person name="Grigoriev I."/>
        </authorList>
    </citation>
    <scope>NUCLEOTIDE SEQUENCE</scope>
    <source>
        <strain evidence="3">CBS 130266</strain>
    </source>
</reference>
<organism evidence="3 4">
    <name type="scientific">Tothia fuscella</name>
    <dbReference type="NCBI Taxonomy" id="1048955"/>
    <lineage>
        <taxon>Eukaryota</taxon>
        <taxon>Fungi</taxon>
        <taxon>Dikarya</taxon>
        <taxon>Ascomycota</taxon>
        <taxon>Pezizomycotina</taxon>
        <taxon>Dothideomycetes</taxon>
        <taxon>Pleosporomycetidae</taxon>
        <taxon>Venturiales</taxon>
        <taxon>Cylindrosympodiaceae</taxon>
        <taxon>Tothia</taxon>
    </lineage>
</organism>
<dbReference type="InterPro" id="IPR021054">
    <property type="entry name" value="Cell_wall_mannoprotein_1"/>
</dbReference>
<sequence length="229" mass="23662">MHIISWLGIAFIGSVTAYPADVFKRAVQDTPTVRSSLSSITAAVNALDSAIQQVTANNTATSVKEMNTKAHILGTALETSAKAISASSPLKGIQDIIGLMTPGKVVVDALNKTSQDIMMKWPILQNAREKDLVIDSLIVQKNGSIAFLNAMLNQLPASMRSAVPAEYILSDMAAGFVFDAAVSSVAGMMKGSAASSPSIPAAVPAGSASFTAPKSPSSLKRSAQLGSPS</sequence>
<name>A0A9P4NW21_9PEZI</name>
<evidence type="ECO:0000313" key="3">
    <source>
        <dbReference type="EMBL" id="KAF2433359.1"/>
    </source>
</evidence>
<protein>
    <submittedName>
        <fullName evidence="3">Uncharacterized protein</fullName>
    </submittedName>
</protein>
<dbReference type="AlphaFoldDB" id="A0A9P4NW21"/>
<keyword evidence="4" id="KW-1185">Reference proteome</keyword>
<feature type="compositionally biased region" description="Low complexity" evidence="1">
    <location>
        <begin position="194"/>
        <end position="209"/>
    </location>
</feature>
<evidence type="ECO:0000256" key="2">
    <source>
        <dbReference type="SAM" id="SignalP"/>
    </source>
</evidence>
<feature type="region of interest" description="Disordered" evidence="1">
    <location>
        <begin position="194"/>
        <end position="229"/>
    </location>
</feature>
<dbReference type="EMBL" id="MU007021">
    <property type="protein sequence ID" value="KAF2433359.1"/>
    <property type="molecule type" value="Genomic_DNA"/>
</dbReference>
<comment type="caution">
    <text evidence="3">The sequence shown here is derived from an EMBL/GenBank/DDBJ whole genome shotgun (WGS) entry which is preliminary data.</text>
</comment>
<evidence type="ECO:0000313" key="4">
    <source>
        <dbReference type="Proteomes" id="UP000800235"/>
    </source>
</evidence>
<gene>
    <name evidence="3" type="ORF">EJ08DRAFT_76491</name>
</gene>
<dbReference type="Proteomes" id="UP000800235">
    <property type="component" value="Unassembled WGS sequence"/>
</dbReference>
<feature type="signal peptide" evidence="2">
    <location>
        <begin position="1"/>
        <end position="17"/>
    </location>
</feature>
<accession>A0A9P4NW21</accession>